<dbReference type="EMBL" id="BAAATL010000025">
    <property type="protein sequence ID" value="GAA2495505.1"/>
    <property type="molecule type" value="Genomic_DNA"/>
</dbReference>
<gene>
    <name evidence="4" type="ORF">GCM10010422_48930</name>
</gene>
<dbReference type="PROSITE" id="PS51186">
    <property type="entry name" value="GNAT"/>
    <property type="match status" value="1"/>
</dbReference>
<dbReference type="Gene3D" id="3.40.630.30">
    <property type="match status" value="1"/>
</dbReference>
<reference evidence="4 5" key="1">
    <citation type="journal article" date="2019" name="Int. J. Syst. Evol. Microbiol.">
        <title>The Global Catalogue of Microorganisms (GCM) 10K type strain sequencing project: providing services to taxonomists for standard genome sequencing and annotation.</title>
        <authorList>
            <consortium name="The Broad Institute Genomics Platform"/>
            <consortium name="The Broad Institute Genome Sequencing Center for Infectious Disease"/>
            <person name="Wu L."/>
            <person name="Ma J."/>
        </authorList>
    </citation>
    <scope>NUCLEOTIDE SEQUENCE [LARGE SCALE GENOMIC DNA]</scope>
    <source>
        <strain evidence="4 5">JCM 6923</strain>
    </source>
</reference>
<keyword evidence="2" id="KW-0012">Acyltransferase</keyword>
<dbReference type="Pfam" id="PF00583">
    <property type="entry name" value="Acetyltransf_1"/>
    <property type="match status" value="1"/>
</dbReference>
<evidence type="ECO:0000259" key="3">
    <source>
        <dbReference type="PROSITE" id="PS51186"/>
    </source>
</evidence>
<evidence type="ECO:0000313" key="5">
    <source>
        <dbReference type="Proteomes" id="UP001501721"/>
    </source>
</evidence>
<accession>A0ABN3M444</accession>
<dbReference type="Proteomes" id="UP001501721">
    <property type="component" value="Unassembled WGS sequence"/>
</dbReference>
<proteinExistence type="predicted"/>
<dbReference type="SUPFAM" id="SSF55729">
    <property type="entry name" value="Acyl-CoA N-acyltransferases (Nat)"/>
    <property type="match status" value="1"/>
</dbReference>
<dbReference type="CDD" id="cd04301">
    <property type="entry name" value="NAT_SF"/>
    <property type="match status" value="1"/>
</dbReference>
<keyword evidence="1" id="KW-0808">Transferase</keyword>
<organism evidence="4 5">
    <name type="scientific">Streptomyces graminearus</name>
    <dbReference type="NCBI Taxonomy" id="284030"/>
    <lineage>
        <taxon>Bacteria</taxon>
        <taxon>Bacillati</taxon>
        <taxon>Actinomycetota</taxon>
        <taxon>Actinomycetes</taxon>
        <taxon>Kitasatosporales</taxon>
        <taxon>Streptomycetaceae</taxon>
        <taxon>Streptomyces</taxon>
    </lineage>
</organism>
<evidence type="ECO:0000256" key="2">
    <source>
        <dbReference type="ARBA" id="ARBA00023315"/>
    </source>
</evidence>
<keyword evidence="5" id="KW-1185">Reference proteome</keyword>
<name>A0ABN3M444_9ACTN</name>
<dbReference type="InterPro" id="IPR050832">
    <property type="entry name" value="Bact_Acetyltransf"/>
</dbReference>
<evidence type="ECO:0000313" key="4">
    <source>
        <dbReference type="EMBL" id="GAA2495505.1"/>
    </source>
</evidence>
<evidence type="ECO:0000256" key="1">
    <source>
        <dbReference type="ARBA" id="ARBA00022679"/>
    </source>
</evidence>
<protein>
    <submittedName>
        <fullName evidence="4">GNAT family N-acetyltransferase</fullName>
    </submittedName>
</protein>
<dbReference type="InterPro" id="IPR000182">
    <property type="entry name" value="GNAT_dom"/>
</dbReference>
<feature type="domain" description="N-acetyltransferase" evidence="3">
    <location>
        <begin position="2"/>
        <end position="171"/>
    </location>
</feature>
<dbReference type="PANTHER" id="PTHR43877">
    <property type="entry name" value="AMINOALKYLPHOSPHONATE N-ACETYLTRANSFERASE-RELATED-RELATED"/>
    <property type="match status" value="1"/>
</dbReference>
<sequence length="184" mass="20584">MIRVRRMREEDIHGVSSVRVKGWQAAYAGMVPQDYLDALTVTEDARRRRDMFERAGGTVLNLVAEENGTVVGWAALGPSREDDRRPQDGELLALYAAPDRLGTGIGKALMRQTLIDAQERSFRRLILWVLAANTRARRFYEHAGFLPDGVSTDWPVNGVVVPEVRYGRDLAQPNPTLSPRPTAD</sequence>
<dbReference type="InterPro" id="IPR016181">
    <property type="entry name" value="Acyl_CoA_acyltransferase"/>
</dbReference>
<comment type="caution">
    <text evidence="4">The sequence shown here is derived from an EMBL/GenBank/DDBJ whole genome shotgun (WGS) entry which is preliminary data.</text>
</comment>